<dbReference type="GO" id="GO:0015074">
    <property type="term" value="P:DNA integration"/>
    <property type="evidence" value="ECO:0007669"/>
    <property type="project" value="InterPro"/>
</dbReference>
<dbReference type="GO" id="GO:0003723">
    <property type="term" value="F:RNA binding"/>
    <property type="evidence" value="ECO:0007669"/>
    <property type="project" value="UniProtKB-KW"/>
</dbReference>
<dbReference type="GO" id="GO:0008270">
    <property type="term" value="F:zinc ion binding"/>
    <property type="evidence" value="ECO:0007669"/>
    <property type="project" value="InterPro"/>
</dbReference>
<evidence type="ECO:0000256" key="2">
    <source>
        <dbReference type="SAM" id="MobiDB-lite"/>
    </source>
</evidence>
<evidence type="ECO:0000256" key="1">
    <source>
        <dbReference type="ARBA" id="ARBA00022884"/>
    </source>
</evidence>
<dbReference type="Gene3D" id="3.30.420.10">
    <property type="entry name" value="Ribonuclease H-like superfamily/Ribonuclease H"/>
    <property type="match status" value="1"/>
</dbReference>
<dbReference type="Pfam" id="PF07727">
    <property type="entry name" value="RVT_2"/>
    <property type="match status" value="1"/>
</dbReference>
<dbReference type="PANTHER" id="PTHR11439:SF467">
    <property type="entry name" value="INTEGRASE CATALYTIC DOMAIN-CONTAINING PROTEIN"/>
    <property type="match status" value="1"/>
</dbReference>
<dbReference type="SUPFAM" id="SSF53098">
    <property type="entry name" value="Ribonuclease H-like"/>
    <property type="match status" value="1"/>
</dbReference>
<dbReference type="OrthoDB" id="3799035at2759"/>
<dbReference type="eggNOG" id="KOG0017">
    <property type="taxonomic scope" value="Eukaryota"/>
</dbReference>
<keyword evidence="1" id="KW-0694">RNA-binding</keyword>
<proteinExistence type="predicted"/>
<dbReference type="InterPro" id="IPR013103">
    <property type="entry name" value="RVT_2"/>
</dbReference>
<dbReference type="SUPFAM" id="SSF56672">
    <property type="entry name" value="DNA/RNA polymerases"/>
    <property type="match status" value="1"/>
</dbReference>
<dbReference type="PROSITE" id="PS50994">
    <property type="entry name" value="INTEGRASE"/>
    <property type="match status" value="1"/>
</dbReference>
<dbReference type="HOGENOM" id="CLU_001650_5_0_1"/>
<dbReference type="InterPro" id="IPR025724">
    <property type="entry name" value="GAG-pre-integrase_dom"/>
</dbReference>
<dbReference type="GeneID" id="8106849"/>
<dbReference type="GO" id="GO:0005634">
    <property type="term" value="C:nucleus"/>
    <property type="evidence" value="ECO:0007669"/>
    <property type="project" value="UniProtKB-ARBA"/>
</dbReference>
<dbReference type="SUPFAM" id="SSF57756">
    <property type="entry name" value="Retrovirus zinc finger-like domains"/>
    <property type="match status" value="1"/>
</dbReference>
<dbReference type="CDD" id="cd09272">
    <property type="entry name" value="RNase_HI_RT_Ty1"/>
    <property type="match status" value="1"/>
</dbReference>
<feature type="compositionally biased region" description="Low complexity" evidence="2">
    <location>
        <begin position="217"/>
        <end position="229"/>
    </location>
</feature>
<dbReference type="InterPro" id="IPR036875">
    <property type="entry name" value="Znf_CCHC_sf"/>
</dbReference>
<feature type="compositionally biased region" description="Basic residues" evidence="2">
    <location>
        <begin position="207"/>
        <end position="216"/>
    </location>
</feature>
<dbReference type="InterPro" id="IPR012337">
    <property type="entry name" value="RNaseH-like_sf"/>
</dbReference>
<dbReference type="InParanoid" id="B8MU93"/>
<gene>
    <name evidence="4" type="ORF">TSTA_107880</name>
</gene>
<reference evidence="5" key="1">
    <citation type="journal article" date="2015" name="Genome Announc.">
        <title>Genome sequence of the AIDS-associated pathogen Penicillium marneffei (ATCC18224) and its near taxonomic relative Talaromyces stipitatus (ATCC10500).</title>
        <authorList>
            <person name="Nierman W.C."/>
            <person name="Fedorova-Abrams N.D."/>
            <person name="Andrianopoulos A."/>
        </authorList>
    </citation>
    <scope>NUCLEOTIDE SEQUENCE [LARGE SCALE GENOMIC DNA]</scope>
    <source>
        <strain evidence="5">ATCC 10500 / CBS 375.48 / QM 6759 / NRRL 1006</strain>
    </source>
</reference>
<dbReference type="FunCoup" id="B8MU93">
    <property type="interactions" value="60"/>
</dbReference>
<name>B8MU93_TALSN</name>
<dbReference type="EMBL" id="EQ962661">
    <property type="protein sequence ID" value="EED11597.1"/>
    <property type="molecule type" value="Genomic_DNA"/>
</dbReference>
<organism evidence="4 5">
    <name type="scientific">Talaromyces stipitatus (strain ATCC 10500 / CBS 375.48 / QM 6759 / NRRL 1006)</name>
    <name type="common">Penicillium stipitatum</name>
    <dbReference type="NCBI Taxonomy" id="441959"/>
    <lineage>
        <taxon>Eukaryota</taxon>
        <taxon>Fungi</taxon>
        <taxon>Dikarya</taxon>
        <taxon>Ascomycota</taxon>
        <taxon>Pezizomycotina</taxon>
        <taxon>Eurotiomycetes</taxon>
        <taxon>Eurotiomycetidae</taxon>
        <taxon>Eurotiales</taxon>
        <taxon>Trichocomaceae</taxon>
        <taxon>Talaromyces</taxon>
        <taxon>Talaromyces sect. Talaromyces</taxon>
    </lineage>
</organism>
<dbReference type="OMA" id="CDAYALI"/>
<dbReference type="InterPro" id="IPR001584">
    <property type="entry name" value="Integrase_cat-core"/>
</dbReference>
<dbReference type="STRING" id="441959.B8MU93"/>
<protein>
    <recommendedName>
        <fullName evidence="3">Integrase catalytic domain-containing protein</fullName>
    </recommendedName>
</protein>
<dbReference type="PhylomeDB" id="B8MU93"/>
<dbReference type="InterPro" id="IPR057670">
    <property type="entry name" value="SH3_retrovirus"/>
</dbReference>
<dbReference type="Proteomes" id="UP000001745">
    <property type="component" value="Unassembled WGS sequence"/>
</dbReference>
<dbReference type="VEuPathDB" id="FungiDB:TSTA_107880"/>
<evidence type="ECO:0000259" key="3">
    <source>
        <dbReference type="PROSITE" id="PS50994"/>
    </source>
</evidence>
<dbReference type="RefSeq" id="XP_002488353.1">
    <property type="nucleotide sequence ID" value="XM_002488308.1"/>
</dbReference>
<evidence type="ECO:0000313" key="4">
    <source>
        <dbReference type="EMBL" id="EED11597.1"/>
    </source>
</evidence>
<keyword evidence="5" id="KW-1185">Reference proteome</keyword>
<evidence type="ECO:0000313" key="5">
    <source>
        <dbReference type="Proteomes" id="UP000001745"/>
    </source>
</evidence>
<dbReference type="PANTHER" id="PTHR11439">
    <property type="entry name" value="GAG-POL-RELATED RETROTRANSPOSON"/>
    <property type="match status" value="1"/>
</dbReference>
<feature type="domain" description="Integrase catalytic" evidence="3">
    <location>
        <begin position="422"/>
        <end position="600"/>
    </location>
</feature>
<feature type="region of interest" description="Disordered" evidence="2">
    <location>
        <begin position="191"/>
        <end position="238"/>
    </location>
</feature>
<accession>B8MU93</accession>
<dbReference type="InterPro" id="IPR036397">
    <property type="entry name" value="RNaseH_sf"/>
</dbReference>
<dbReference type="InterPro" id="IPR043502">
    <property type="entry name" value="DNA/RNA_pol_sf"/>
</dbReference>
<dbReference type="Pfam" id="PF25597">
    <property type="entry name" value="SH3_retrovirus"/>
    <property type="match status" value="1"/>
</dbReference>
<dbReference type="Pfam" id="PF13976">
    <property type="entry name" value="gag_pre-integrs"/>
    <property type="match status" value="1"/>
</dbReference>
<dbReference type="Pfam" id="PF14223">
    <property type="entry name" value="Retrotran_gag_2"/>
    <property type="match status" value="1"/>
</dbReference>
<sequence length="1345" mass="151999">MSASNTFTSGEKLPILDYSNWVDWSEYWQDHLILYDLWQYVDPTSTVTVPPPTTNVNRDIAKTLTENLTKIRQHVSPECRKLLVGHTNPRDLWSSLKAGCDRGTTLPLIAQYESFHNNKWEPKDTISTYTSRFRNIFLSLENTSYKIHRDIAVHILVDRLPDCYKTEGQTAKQLNLPFIETVTYLLANIKDSSSEGDNTSGQALVTRGRRPNRRTSSRNLRNGGNNSNSNRRERSNRNSRNKRLICNWCKREGHYERDCHIRQQQLDSGAAKLDRGRAYLVQQPSKGSGTQHLKLGLYSSPQRLVRTKIDRELLSLQLLDRAGYSTLIENGIVYIRQQGDSNSAWFQLANSKHGDLYRMHISPAFLVNAPRALRTREFSTLRLWHNRLGHRNFRSVGDLMNLSVPRQPPTCTACLQGKMKADSHPPVLERCSKSFDRVHADLIPLDSISLGGSKYMLLLVDDYTRYAWCYFASSKNVPAITPLLQGFINLVLTQFNAVIKSWRTDGGTGEFINSMVKEINRQYGILHQISTSGVKQQNGVLERRVQTIKNMERSMRAGAGVLDDYRLQAESLATSVFLTNILPSTTLGNISPHLLLYKKQPPLTTLKPWGCLVWIHLRKEHRSSSSDPRCRPAMMVGYIQDSKSIYKCLDLHTLQTSNHSEIKFDEDLFPGPWLKRPAGFKPSIAHKRNPPGSAVDTVLGQSVPGALPNVSSVPFSSMNPFWLQQSQPPADPVNPEDPAKPVDPMELADVAQRALDSPQSLALRMDSQPIYNPRGSVVFGTCVKIHEHDTTRELVEAALIVQGMESLSCPPWQTAERIQTDHNGDPLSYSDALLQDPIRWPPAVQEELKSHEENGTWIVQEISQMPKGCKPIPGKWVFKRKPSPDEGIRYKARLVIKGFLQRFGVDFMETYAPTASLAAFRLLVAIAVHNGWSLRNLDIITAFLNGDIDSEVYMGIPEGMDLDPKKYVLKLRRSLYGLKQAPRIWWDRMTSFLLKAGFYQCDAEPAIFIRSLDNKFLILLLFVDDILLTGDQDAIEEFVKECCNEFKTRDIGTPRRFLGIHIEHRNGKVILHQKAYIQRILERFNAPTNPVATPLDPKHPLVEATDAESLNETDALEYRAAVGALIYLMICTRPDLAFALSRLSKFVQKPGIKHAAALKRVLRYLAGTQNLGIAYCKSYSNDSVLYGYSDSDFAADLNNRRSTSGFIFLLNGGPISWKSKQQSLVTSSTHDAEYVGLATASYEVIWLRKLILAILPQYAEHTMPSNTIHCDNQGAIATANQPSHSPSTRSKHIDIRFHVIREAIANGLIRLEYIRTTEMTADILTKALPKELHERHVKGMGMESI</sequence>